<proteinExistence type="predicted"/>
<name>A0AAW0DBR7_9AGAR</name>
<reference evidence="1 2" key="1">
    <citation type="journal article" date="2024" name="J Genomics">
        <title>Draft genome sequencing and assembly of Favolaschia claudopus CIRM-BRFM 2984 isolated from oak limbs.</title>
        <authorList>
            <person name="Navarro D."/>
            <person name="Drula E."/>
            <person name="Chaduli D."/>
            <person name="Cazenave R."/>
            <person name="Ahrendt S."/>
            <person name="Wang J."/>
            <person name="Lipzen A."/>
            <person name="Daum C."/>
            <person name="Barry K."/>
            <person name="Grigoriev I.V."/>
            <person name="Favel A."/>
            <person name="Rosso M.N."/>
            <person name="Martin F."/>
        </authorList>
    </citation>
    <scope>NUCLEOTIDE SEQUENCE [LARGE SCALE GENOMIC DNA]</scope>
    <source>
        <strain evidence="1 2">CIRM-BRFM 2984</strain>
    </source>
</reference>
<protein>
    <submittedName>
        <fullName evidence="1">Uncharacterized protein</fullName>
    </submittedName>
</protein>
<dbReference type="AlphaFoldDB" id="A0AAW0DBR7"/>
<organism evidence="1 2">
    <name type="scientific">Favolaschia claudopus</name>
    <dbReference type="NCBI Taxonomy" id="2862362"/>
    <lineage>
        <taxon>Eukaryota</taxon>
        <taxon>Fungi</taxon>
        <taxon>Dikarya</taxon>
        <taxon>Basidiomycota</taxon>
        <taxon>Agaricomycotina</taxon>
        <taxon>Agaricomycetes</taxon>
        <taxon>Agaricomycetidae</taxon>
        <taxon>Agaricales</taxon>
        <taxon>Marasmiineae</taxon>
        <taxon>Mycenaceae</taxon>
        <taxon>Favolaschia</taxon>
    </lineage>
</organism>
<accession>A0AAW0DBR7</accession>
<gene>
    <name evidence="1" type="ORF">R3P38DRAFT_3175028</name>
</gene>
<keyword evidence="2" id="KW-1185">Reference proteome</keyword>
<evidence type="ECO:0000313" key="2">
    <source>
        <dbReference type="Proteomes" id="UP001362999"/>
    </source>
</evidence>
<comment type="caution">
    <text evidence="1">The sequence shown here is derived from an EMBL/GenBank/DDBJ whole genome shotgun (WGS) entry which is preliminary data.</text>
</comment>
<sequence length="167" mass="18487">MSLTFLPSGQAALVGPGAQTELRQFNARYYGLTKPLFVSVNTVCTTTIPLITYPSIDPLLVSSNIQHWIHNAKASIDHVLPSGEVATTRFVCYFQRHRKLRRNGTLNVKGEVVIMRAEANGSRLTDMNELEAGLADQVAKALAPALRKFQGRRRIRFQSIVIPVADV</sequence>
<dbReference type="Proteomes" id="UP001362999">
    <property type="component" value="Unassembled WGS sequence"/>
</dbReference>
<dbReference type="EMBL" id="JAWWNJ010000009">
    <property type="protein sequence ID" value="KAK7048783.1"/>
    <property type="molecule type" value="Genomic_DNA"/>
</dbReference>
<evidence type="ECO:0000313" key="1">
    <source>
        <dbReference type="EMBL" id="KAK7048783.1"/>
    </source>
</evidence>